<dbReference type="EMBL" id="MIQH01000597">
    <property type="protein sequence ID" value="OIR24619.1"/>
    <property type="molecule type" value="Genomic_DNA"/>
</dbReference>
<sequence length="426" mass="47899">MKLILLFSLLLTAFLSNAEEEFDDGFDDNIDDIIIKTAPPPEKNSVYGSVNFETHYNLNNNKNISSTKLLLDLTTDYKMDNGFKVNSNLKAYHDFIFYASNNYETTPSNYENELNLNELNIAGSINANLDFKIGRQIVVWGKSDSIRITDILNPLDNRAPGLIDIKNLRLGRLMSKLDYYQDNLKFSTAILHENRFSENPKFGSDFKNSADLPENTPSNGLKNTGIALSLTGEFSGYDFGVYFADTYLDKPYFKEGALQFDNRSKMLGLAYNKVVDSFLLKTEIAYFNNIKYTGLNDTKSRIDSLIGVEYTGISDGSIGYELALRKINHYDAIINTQFNNFTQQETYQHALRFTQSYLNQTLNLTAISGVFGKQGDAGGFARISLEYAIDDKLSISGGIIDYIGGSTATDAIKNNDRIFTKISYSF</sequence>
<accession>A0A1J5TUX4</accession>
<feature type="chain" id="PRO_5009635869" description="DUF1302 domain-containing protein" evidence="1">
    <location>
        <begin position="19"/>
        <end position="426"/>
    </location>
</feature>
<keyword evidence="1" id="KW-0732">Signal</keyword>
<dbReference type="RefSeq" id="WP_071564481.1">
    <property type="nucleotide sequence ID" value="NZ_CAESAR020000139.1"/>
</dbReference>
<evidence type="ECO:0008006" key="4">
    <source>
        <dbReference type="Google" id="ProtNLM"/>
    </source>
</evidence>
<proteinExistence type="predicted"/>
<gene>
    <name evidence="2" type="ORF">BGC33_11130</name>
</gene>
<evidence type="ECO:0000313" key="2">
    <source>
        <dbReference type="EMBL" id="OIR24619.1"/>
    </source>
</evidence>
<evidence type="ECO:0000256" key="1">
    <source>
        <dbReference type="SAM" id="SignalP"/>
    </source>
</evidence>
<organism evidence="2 3">
    <name type="scientific">Bathymodiolus thermophilus thioautotrophic gill symbiont</name>
    <dbReference type="NCBI Taxonomy" id="2360"/>
    <lineage>
        <taxon>Bacteria</taxon>
        <taxon>Pseudomonadati</taxon>
        <taxon>Pseudomonadota</taxon>
        <taxon>Gammaproteobacteria</taxon>
        <taxon>sulfur-oxidizing symbionts</taxon>
    </lineage>
</organism>
<dbReference type="AlphaFoldDB" id="A0A1J5TUX4"/>
<dbReference type="InterPro" id="IPR010727">
    <property type="entry name" value="DUF1302"/>
</dbReference>
<dbReference type="OrthoDB" id="9769143at2"/>
<dbReference type="Proteomes" id="UP000182798">
    <property type="component" value="Unassembled WGS sequence"/>
</dbReference>
<comment type="caution">
    <text evidence="2">The sequence shown here is derived from an EMBL/GenBank/DDBJ whole genome shotgun (WGS) entry which is preliminary data.</text>
</comment>
<protein>
    <recommendedName>
        <fullName evidence="4">DUF1302 domain-containing protein</fullName>
    </recommendedName>
</protein>
<name>A0A1J5TUX4_9GAMM</name>
<dbReference type="Pfam" id="PF06980">
    <property type="entry name" value="DUF1302"/>
    <property type="match status" value="1"/>
</dbReference>
<feature type="signal peptide" evidence="1">
    <location>
        <begin position="1"/>
        <end position="18"/>
    </location>
</feature>
<evidence type="ECO:0000313" key="3">
    <source>
        <dbReference type="Proteomes" id="UP000182798"/>
    </source>
</evidence>
<reference evidence="3" key="1">
    <citation type="submission" date="2016-09" db="EMBL/GenBank/DDBJ databases">
        <title>Genome Sequence of Bathymodiolus thermophilus sulfur-oxidizing gill endosymbiont.</title>
        <authorList>
            <person name="Ponnudurai R."/>
            <person name="Kleiner M."/>
            <person name="Sayavedra L."/>
            <person name="Thuermer A."/>
            <person name="Felbeck H."/>
            <person name="Schlueter R."/>
            <person name="Schweder T."/>
            <person name="Markert S."/>
        </authorList>
    </citation>
    <scope>NUCLEOTIDE SEQUENCE [LARGE SCALE GENOMIC DNA]</scope>
    <source>
        <strain evidence="3">BAT/CrabSpa'14</strain>
    </source>
</reference>